<organism evidence="4">
    <name type="scientific">Thelazia callipaeda</name>
    <name type="common">Oriental eyeworm</name>
    <name type="synonym">Parasitic nematode</name>
    <dbReference type="NCBI Taxonomy" id="103827"/>
    <lineage>
        <taxon>Eukaryota</taxon>
        <taxon>Metazoa</taxon>
        <taxon>Ecdysozoa</taxon>
        <taxon>Nematoda</taxon>
        <taxon>Chromadorea</taxon>
        <taxon>Rhabditida</taxon>
        <taxon>Spirurina</taxon>
        <taxon>Spiruromorpha</taxon>
        <taxon>Thelazioidea</taxon>
        <taxon>Thelaziidae</taxon>
        <taxon>Thelazia</taxon>
    </lineage>
</organism>
<keyword evidence="3" id="KW-1185">Reference proteome</keyword>
<proteinExistence type="predicted"/>
<evidence type="ECO:0000313" key="3">
    <source>
        <dbReference type="Proteomes" id="UP000276776"/>
    </source>
</evidence>
<dbReference type="Proteomes" id="UP000276776">
    <property type="component" value="Unassembled WGS sequence"/>
</dbReference>
<dbReference type="WBParaSite" id="TCLT_0000493601-mRNA-1">
    <property type="protein sequence ID" value="TCLT_0000493601-mRNA-1"/>
    <property type="gene ID" value="TCLT_0000493601"/>
</dbReference>
<feature type="region of interest" description="Disordered" evidence="1">
    <location>
        <begin position="29"/>
        <end position="50"/>
    </location>
</feature>
<feature type="region of interest" description="Disordered" evidence="1">
    <location>
        <begin position="106"/>
        <end position="130"/>
    </location>
</feature>
<evidence type="ECO:0000313" key="4">
    <source>
        <dbReference type="WBParaSite" id="TCLT_0000493601-mRNA-1"/>
    </source>
</evidence>
<gene>
    <name evidence="2" type="ORF">TCLT_LOCUS4925</name>
</gene>
<evidence type="ECO:0000313" key="2">
    <source>
        <dbReference type="EMBL" id="VDN02108.1"/>
    </source>
</evidence>
<reference evidence="4" key="1">
    <citation type="submission" date="2017-02" db="UniProtKB">
        <authorList>
            <consortium name="WormBaseParasite"/>
        </authorList>
    </citation>
    <scope>IDENTIFICATION</scope>
</reference>
<evidence type="ECO:0000256" key="1">
    <source>
        <dbReference type="SAM" id="MobiDB-lite"/>
    </source>
</evidence>
<accession>A0A0N5CX33</accession>
<name>A0A0N5CX33_THECL</name>
<dbReference type="EMBL" id="UYYF01004311">
    <property type="protein sequence ID" value="VDN02108.1"/>
    <property type="molecule type" value="Genomic_DNA"/>
</dbReference>
<dbReference type="OrthoDB" id="10036956at2759"/>
<protein>
    <submittedName>
        <fullName evidence="2 4">Uncharacterized protein</fullName>
    </submittedName>
</protein>
<feature type="compositionally biased region" description="Low complexity" evidence="1">
    <location>
        <begin position="117"/>
        <end position="130"/>
    </location>
</feature>
<sequence>MEKHASEHKVPSAIGNFLSKISSVRHRSKSARNSSLYSLQDTTSQSCNNHSSAVNVTSEILSDDGKSITSLSAKPRRHSSPFVRIIHRMSMNRKTRNISVTNHEVHNPSKLNQNKLSSGTVHSVSSPSAAHSCETDMLSRPAVSESDLRLLTLSKDQEMDKSLTALSINTRDVYSENNLSAITRVPSYLRISCALNGYHHPYRRLDDSYRLVNSTPAKLPMSMVETRRLLFSGENHHDNQNKFVLFFIIFNCFL</sequence>
<feature type="compositionally biased region" description="Polar residues" evidence="1">
    <location>
        <begin position="31"/>
        <end position="50"/>
    </location>
</feature>
<reference evidence="2 3" key="2">
    <citation type="submission" date="2018-11" db="EMBL/GenBank/DDBJ databases">
        <authorList>
            <consortium name="Pathogen Informatics"/>
        </authorList>
    </citation>
    <scope>NUCLEOTIDE SEQUENCE [LARGE SCALE GENOMIC DNA]</scope>
</reference>
<dbReference type="OMA" id="INQSHRW"/>
<dbReference type="AlphaFoldDB" id="A0A0N5CX33"/>